<sequence length="353" mass="40935">MDNTGFINCYLQKKLSRSEALEILSKQNMPQNDDERIIFTEDSMQPVTSVAPPPPSRSAVPKITILPQVPQQLHRISSSTAKTYNFLNTTKNDELNNPKTEYIKLKNDHEKLKTEHEKLRQEFDTFKEGTEHRIQQLFLAVTRQGSSEDLMVSNLPLFFETNRIRKSFPLQITFYDQPSRKVDLAEIMMNSPKCKDGITTGKEIADLFKDILWKIFGRDNIHHYTAATSRVKKGLTPIAPEVIEAIRTLFYEGFRIDKTNKDSNYLEAGHKRNEIDRVIKSTSSYLFNNSRRSKNQTSPRNSVQEYYDDSNSQYYGAQQHSISDSDSEDTYPKRMKIVENLDDCFKYEPDAEF</sequence>
<reference evidence="2" key="1">
    <citation type="submission" date="2022-11" db="UniProtKB">
        <authorList>
            <consortium name="WormBaseParasite"/>
        </authorList>
    </citation>
    <scope>IDENTIFICATION</scope>
</reference>
<dbReference type="WBParaSite" id="PS1159_v2.g24339.t1">
    <property type="protein sequence ID" value="PS1159_v2.g24339.t1"/>
    <property type="gene ID" value="PS1159_v2.g24339"/>
</dbReference>
<accession>A0AC35G6T8</accession>
<protein>
    <submittedName>
        <fullName evidence="2">BEN domain-containing protein</fullName>
    </submittedName>
</protein>
<proteinExistence type="predicted"/>
<dbReference type="Proteomes" id="UP000887580">
    <property type="component" value="Unplaced"/>
</dbReference>
<evidence type="ECO:0000313" key="1">
    <source>
        <dbReference type="Proteomes" id="UP000887580"/>
    </source>
</evidence>
<organism evidence="1 2">
    <name type="scientific">Panagrolaimus sp. PS1159</name>
    <dbReference type="NCBI Taxonomy" id="55785"/>
    <lineage>
        <taxon>Eukaryota</taxon>
        <taxon>Metazoa</taxon>
        <taxon>Ecdysozoa</taxon>
        <taxon>Nematoda</taxon>
        <taxon>Chromadorea</taxon>
        <taxon>Rhabditida</taxon>
        <taxon>Tylenchina</taxon>
        <taxon>Panagrolaimomorpha</taxon>
        <taxon>Panagrolaimoidea</taxon>
        <taxon>Panagrolaimidae</taxon>
        <taxon>Panagrolaimus</taxon>
    </lineage>
</organism>
<evidence type="ECO:0000313" key="2">
    <source>
        <dbReference type="WBParaSite" id="PS1159_v2.g24339.t1"/>
    </source>
</evidence>
<name>A0AC35G6T8_9BILA</name>